<sequence>MISRLLLATVIVVNVGISVPTVVYNVGSVIEVDVLDLPTTKNKCSVCFSSPRSPWLCSVRELPTALLIPVDDSGRGLAISVECNGVRWGRQWTEDGRPSLTRVVYKGSDGERLQLTSLQQFILSIISTVILLLVVADILLPSSQGLPRPHTPVAWTVIVHVQGRIKTAHVPPGFALTRAALDEFVRKNPPRVAYAALCS</sequence>
<reference evidence="3 4" key="1">
    <citation type="submission" date="2020-04" db="EMBL/GenBank/DDBJ databases">
        <title>Perkinsus olseni comparative genomics.</title>
        <authorList>
            <person name="Bogema D.R."/>
        </authorList>
    </citation>
    <scope>NUCLEOTIDE SEQUENCE [LARGE SCALE GENOMIC DNA]</scope>
    <source>
        <strain evidence="3">ATCC PRA-205</strain>
    </source>
</reference>
<feature type="chain" id="PRO_5029773215" evidence="2">
    <location>
        <begin position="19"/>
        <end position="199"/>
    </location>
</feature>
<keyword evidence="1" id="KW-0812">Transmembrane</keyword>
<keyword evidence="1" id="KW-0472">Membrane</keyword>
<keyword evidence="2" id="KW-0732">Signal</keyword>
<name>A0A7J6R6Z2_PEROL</name>
<evidence type="ECO:0000256" key="1">
    <source>
        <dbReference type="SAM" id="Phobius"/>
    </source>
</evidence>
<gene>
    <name evidence="3" type="ORF">FOZ62_031360</name>
</gene>
<dbReference type="Proteomes" id="UP000574390">
    <property type="component" value="Unassembled WGS sequence"/>
</dbReference>
<accession>A0A7J6R6Z2</accession>
<dbReference type="EMBL" id="JABANM010024389">
    <property type="protein sequence ID" value="KAF4716313.1"/>
    <property type="molecule type" value="Genomic_DNA"/>
</dbReference>
<feature type="transmembrane region" description="Helical" evidence="1">
    <location>
        <begin position="121"/>
        <end position="140"/>
    </location>
</feature>
<proteinExistence type="predicted"/>
<evidence type="ECO:0000256" key="2">
    <source>
        <dbReference type="SAM" id="SignalP"/>
    </source>
</evidence>
<evidence type="ECO:0000313" key="4">
    <source>
        <dbReference type="Proteomes" id="UP000574390"/>
    </source>
</evidence>
<organism evidence="3 4">
    <name type="scientific">Perkinsus olseni</name>
    <name type="common">Perkinsus atlanticus</name>
    <dbReference type="NCBI Taxonomy" id="32597"/>
    <lineage>
        <taxon>Eukaryota</taxon>
        <taxon>Sar</taxon>
        <taxon>Alveolata</taxon>
        <taxon>Perkinsozoa</taxon>
        <taxon>Perkinsea</taxon>
        <taxon>Perkinsida</taxon>
        <taxon>Perkinsidae</taxon>
        <taxon>Perkinsus</taxon>
    </lineage>
</organism>
<protein>
    <submittedName>
        <fullName evidence="3">Uncharacterized protein</fullName>
    </submittedName>
</protein>
<feature type="signal peptide" evidence="2">
    <location>
        <begin position="1"/>
        <end position="18"/>
    </location>
</feature>
<evidence type="ECO:0000313" key="3">
    <source>
        <dbReference type="EMBL" id="KAF4716313.1"/>
    </source>
</evidence>
<keyword evidence="1" id="KW-1133">Transmembrane helix</keyword>
<dbReference type="AlphaFoldDB" id="A0A7J6R6Z2"/>
<comment type="caution">
    <text evidence="3">The sequence shown here is derived from an EMBL/GenBank/DDBJ whole genome shotgun (WGS) entry which is preliminary data.</text>
</comment>